<evidence type="ECO:0000313" key="1">
    <source>
        <dbReference type="EMBL" id="MBF6355141.1"/>
    </source>
</evidence>
<evidence type="ECO:0000313" key="2">
    <source>
        <dbReference type="Proteomes" id="UP000707731"/>
    </source>
</evidence>
<name>A0ABS0D9L7_9NOCA</name>
<organism evidence="1 2">
    <name type="scientific">Nocardia higoensis</name>
    <dbReference type="NCBI Taxonomy" id="228599"/>
    <lineage>
        <taxon>Bacteria</taxon>
        <taxon>Bacillati</taxon>
        <taxon>Actinomycetota</taxon>
        <taxon>Actinomycetes</taxon>
        <taxon>Mycobacteriales</taxon>
        <taxon>Nocardiaceae</taxon>
        <taxon>Nocardia</taxon>
    </lineage>
</organism>
<dbReference type="Proteomes" id="UP000707731">
    <property type="component" value="Unassembled WGS sequence"/>
</dbReference>
<comment type="caution">
    <text evidence="1">The sequence shown here is derived from an EMBL/GenBank/DDBJ whole genome shotgun (WGS) entry which is preliminary data.</text>
</comment>
<keyword evidence="2" id="KW-1185">Reference proteome</keyword>
<proteinExistence type="predicted"/>
<sequence length="192" mass="20748">MTGTDPRRAQELAWEWIRELGDADDRAALAELFGHGVAEAPRTRTEGIPVGRMRHIPLEGIANAILAANCPWTGKTFHPGGGGYNRVKWWAAPAVAVLNPRWMRREGGQVTSFPFDTAVARGVVEPHVDVVAITYNRPEYHNPSGVALLADVIDELVQIVPGVYLGRATVPGPSGGHVLSGYFALRPELGGR</sequence>
<accession>A0ABS0D9L7</accession>
<dbReference type="RefSeq" id="WP_195001782.1">
    <property type="nucleotide sequence ID" value="NZ_JADLQN010000001.1"/>
</dbReference>
<dbReference type="EMBL" id="JADLQN010000001">
    <property type="protein sequence ID" value="MBF6355141.1"/>
    <property type="molecule type" value="Genomic_DNA"/>
</dbReference>
<gene>
    <name evidence="1" type="ORF">IU449_11415</name>
</gene>
<protein>
    <submittedName>
        <fullName evidence="1">Uncharacterized protein</fullName>
    </submittedName>
</protein>
<reference evidence="1 2" key="1">
    <citation type="submission" date="2020-10" db="EMBL/GenBank/DDBJ databases">
        <title>Identification of Nocardia species via Next-generation sequencing and recognition of intraspecies genetic diversity.</title>
        <authorList>
            <person name="Li P."/>
            <person name="Li P."/>
            <person name="Lu B."/>
        </authorList>
    </citation>
    <scope>NUCLEOTIDE SEQUENCE [LARGE SCALE GENOMIC DNA]</scope>
    <source>
        <strain evidence="1 2">BJ06-0143</strain>
    </source>
</reference>